<gene>
    <name evidence="2" type="ORF">MGAL_10B064191</name>
</gene>
<keyword evidence="3" id="KW-1185">Reference proteome</keyword>
<name>A0A8B6DGN8_MYTGA</name>
<evidence type="ECO:0000313" key="2">
    <source>
        <dbReference type="EMBL" id="VDI18874.1"/>
    </source>
</evidence>
<dbReference type="AlphaFoldDB" id="A0A8B6DGN8"/>
<proteinExistence type="predicted"/>
<dbReference type="PANTHER" id="PTHR46534">
    <property type="entry name" value="IGGFC_BINDING DOMAIN-CONTAINING PROTEIN"/>
    <property type="match status" value="1"/>
</dbReference>
<sequence length="403" mass="45741">MVIFCEGYRALSTTPRILVASENTTRLSIRYYNKYTNQSIIIDKSNTEYDLSQSVFPSDGMHLAGIELHSDVRINLYGFAEQSTYSEGYLAIPLRFASSTYFISTLPSYYSNYTNVLAFTPIFQNTVVNINLKLVSGSITYDNRQYRNNDTIRIVTNNFKTYQLSHFTDISGTSVTSSNPVVVVNGHICNVAAPMTIFVNINCQPFMESVLPTNQLDNMFITPYISTRLNNTVRIQAINSTSLILLIGDKTISKTLNARDFFDFYYNTISFISSSDDILVMSYPHGLLKYKGDPFMMTIPGVHQYLYQYDFVVPTGFDSFISITVQTDFVDGFWLDGNALNIRKGVFSISSGLNHFSTFSMSISIGFHHIEHRYTIRFGLWVYGNRYADGYGYPAGIAYKKFD</sequence>
<accession>A0A8B6DGN8</accession>
<dbReference type="Proteomes" id="UP000596742">
    <property type="component" value="Unassembled WGS sequence"/>
</dbReference>
<evidence type="ECO:0000259" key="1">
    <source>
        <dbReference type="Pfam" id="PF17517"/>
    </source>
</evidence>
<evidence type="ECO:0000313" key="3">
    <source>
        <dbReference type="Proteomes" id="UP000596742"/>
    </source>
</evidence>
<organism evidence="2 3">
    <name type="scientific">Mytilus galloprovincialis</name>
    <name type="common">Mediterranean mussel</name>
    <dbReference type="NCBI Taxonomy" id="29158"/>
    <lineage>
        <taxon>Eukaryota</taxon>
        <taxon>Metazoa</taxon>
        <taxon>Spiralia</taxon>
        <taxon>Lophotrochozoa</taxon>
        <taxon>Mollusca</taxon>
        <taxon>Bivalvia</taxon>
        <taxon>Autobranchia</taxon>
        <taxon>Pteriomorphia</taxon>
        <taxon>Mytilida</taxon>
        <taxon>Mytiloidea</taxon>
        <taxon>Mytilidae</taxon>
        <taxon>Mytilinae</taxon>
        <taxon>Mytilus</taxon>
    </lineage>
</organism>
<dbReference type="OrthoDB" id="6130110at2759"/>
<feature type="domain" description="IgGFc-binding protein N-terminal" evidence="1">
    <location>
        <begin position="89"/>
        <end position="384"/>
    </location>
</feature>
<protein>
    <recommendedName>
        <fullName evidence="1">IgGFc-binding protein N-terminal domain-containing protein</fullName>
    </recommendedName>
</protein>
<dbReference type="EMBL" id="UYJE01003385">
    <property type="protein sequence ID" value="VDI18874.1"/>
    <property type="molecule type" value="Genomic_DNA"/>
</dbReference>
<reference evidence="2" key="1">
    <citation type="submission" date="2018-11" db="EMBL/GenBank/DDBJ databases">
        <authorList>
            <person name="Alioto T."/>
            <person name="Alioto T."/>
        </authorList>
    </citation>
    <scope>NUCLEOTIDE SEQUENCE</scope>
</reference>
<dbReference type="Pfam" id="PF17517">
    <property type="entry name" value="IgGFc_binding"/>
    <property type="match status" value="1"/>
</dbReference>
<dbReference type="InterPro" id="IPR035234">
    <property type="entry name" value="IgGFc-bd_N"/>
</dbReference>
<dbReference type="PANTHER" id="PTHR46534:SF1">
    <property type="entry name" value="IGGFC-BINDING PROTEIN N-TERMINAL DOMAIN-CONTAINING PROTEIN"/>
    <property type="match status" value="1"/>
</dbReference>
<comment type="caution">
    <text evidence="2">The sequence shown here is derived from an EMBL/GenBank/DDBJ whole genome shotgun (WGS) entry which is preliminary data.</text>
</comment>